<dbReference type="EMBL" id="AKWO02000028">
    <property type="protein sequence ID" value="EMG01295.1"/>
    <property type="molecule type" value="Genomic_DNA"/>
</dbReference>
<evidence type="ECO:0000313" key="2">
    <source>
        <dbReference type="Proteomes" id="UP000011783"/>
    </source>
</evidence>
<dbReference type="BioCyc" id="LBOR1193007:G11KN-1567-MONOMER"/>
<comment type="caution">
    <text evidence="1">The sequence shown here is derived from an EMBL/GenBank/DDBJ whole genome shotgun (WGS) entry which is preliminary data.</text>
</comment>
<dbReference type="AlphaFoldDB" id="M3HUN3"/>
<evidence type="ECO:0000313" key="1">
    <source>
        <dbReference type="EMBL" id="EMG01295.1"/>
    </source>
</evidence>
<organism evidence="1 2">
    <name type="scientific">Leptospira borgpetersenii str. 200701203</name>
    <dbReference type="NCBI Taxonomy" id="1193007"/>
    <lineage>
        <taxon>Bacteria</taxon>
        <taxon>Pseudomonadati</taxon>
        <taxon>Spirochaetota</taxon>
        <taxon>Spirochaetia</taxon>
        <taxon>Leptospirales</taxon>
        <taxon>Leptospiraceae</taxon>
        <taxon>Leptospira</taxon>
    </lineage>
</organism>
<accession>M3HUN3</accession>
<dbReference type="Proteomes" id="UP000011783">
    <property type="component" value="Unassembled WGS sequence"/>
</dbReference>
<gene>
    <name evidence="1" type="ORF">LEP1GSC123_3722</name>
</gene>
<reference evidence="1 2" key="1">
    <citation type="submission" date="2013-01" db="EMBL/GenBank/DDBJ databases">
        <authorList>
            <person name="Harkins D.M."/>
            <person name="Durkin A.S."/>
            <person name="Brinkac L.M."/>
            <person name="Haft D.H."/>
            <person name="Selengut J.D."/>
            <person name="Sanka R."/>
            <person name="DePew J."/>
            <person name="Purushe J."/>
            <person name="Picardeau M."/>
            <person name="Werts C."/>
            <person name="Goarant C."/>
            <person name="Vinetz J.M."/>
            <person name="Sutton G.G."/>
            <person name="Nierman W.C."/>
            <person name="Fouts D.E."/>
        </authorList>
    </citation>
    <scope>NUCLEOTIDE SEQUENCE [LARGE SCALE GENOMIC DNA]</scope>
    <source>
        <strain evidence="1 2">200701203</strain>
    </source>
</reference>
<proteinExistence type="predicted"/>
<protein>
    <submittedName>
        <fullName evidence="1">Uncharacterized protein</fullName>
    </submittedName>
</protein>
<sequence>MLLKERGNFLRESVLEIHLQMKISVYRRKKRILSQILCKQP</sequence>
<name>M3HUN3_LEPBO</name>